<organism evidence="1 2">
    <name type="scientific">Steccherinum ochraceum</name>
    <dbReference type="NCBI Taxonomy" id="92696"/>
    <lineage>
        <taxon>Eukaryota</taxon>
        <taxon>Fungi</taxon>
        <taxon>Dikarya</taxon>
        <taxon>Basidiomycota</taxon>
        <taxon>Agaricomycotina</taxon>
        <taxon>Agaricomycetes</taxon>
        <taxon>Polyporales</taxon>
        <taxon>Steccherinaceae</taxon>
        <taxon>Steccherinum</taxon>
    </lineage>
</organism>
<dbReference type="Proteomes" id="UP000292702">
    <property type="component" value="Unassembled WGS sequence"/>
</dbReference>
<comment type="caution">
    <text evidence="1">The sequence shown here is derived from an EMBL/GenBank/DDBJ whole genome shotgun (WGS) entry which is preliminary data.</text>
</comment>
<dbReference type="EMBL" id="RWJN01000369">
    <property type="protein sequence ID" value="TCD62466.1"/>
    <property type="molecule type" value="Genomic_DNA"/>
</dbReference>
<accession>A0A4R0R7L8</accession>
<gene>
    <name evidence="1" type="ORF">EIP91_006836</name>
</gene>
<keyword evidence="2" id="KW-1185">Reference proteome</keyword>
<dbReference type="OrthoDB" id="1668230at2759"/>
<proteinExistence type="predicted"/>
<evidence type="ECO:0000313" key="1">
    <source>
        <dbReference type="EMBL" id="TCD62466.1"/>
    </source>
</evidence>
<sequence>MAVACSLEAIVLQWSPSFVALGAVGYHNKPTGSFVTLFNSFKPLETSTGVAKDIPSLYGYGKVCQGSQRLDKRNIAQRGLDMVQSWITSKKTSDGSSPASFSRRYSSPLRTGHKTAHLFTESTVYRYVEDLTTPKTWFKANVDHILALYGKEHAIQKEDLYLVIGTLDAADYALFVSHNHPDGQVNFNVSSSARAGQEWGRFTTSTDLSASIVGGPVYVEEAPGYSSVSKISTVKTSGKWDTVLLARLRFPPDCTEPTSL</sequence>
<dbReference type="AlphaFoldDB" id="A0A4R0R7L8"/>
<name>A0A4R0R7L8_9APHY</name>
<protein>
    <submittedName>
        <fullName evidence="1">Uncharacterized protein</fullName>
    </submittedName>
</protein>
<evidence type="ECO:0000313" key="2">
    <source>
        <dbReference type="Proteomes" id="UP000292702"/>
    </source>
</evidence>
<reference evidence="1 2" key="1">
    <citation type="submission" date="2018-11" db="EMBL/GenBank/DDBJ databases">
        <title>Genome assembly of Steccherinum ochraceum LE-BIN_3174, the white-rot fungus of the Steccherinaceae family (The Residual Polyporoid clade, Polyporales, Basidiomycota).</title>
        <authorList>
            <person name="Fedorova T.V."/>
            <person name="Glazunova O.A."/>
            <person name="Landesman E.O."/>
            <person name="Moiseenko K.V."/>
            <person name="Psurtseva N.V."/>
            <person name="Savinova O.S."/>
            <person name="Shakhova N.V."/>
            <person name="Tyazhelova T.V."/>
            <person name="Vasina D.V."/>
        </authorList>
    </citation>
    <scope>NUCLEOTIDE SEQUENCE [LARGE SCALE GENOMIC DNA]</scope>
    <source>
        <strain evidence="1 2">LE-BIN_3174</strain>
    </source>
</reference>